<reference evidence="3" key="1">
    <citation type="journal article" date="2016" name="Int. J. Syst. Evol. Microbiol.">
        <title>Pseudoxanthomonas helianthi sp. nov., isolated from roots of Jerusalem artichoke (Helianthus tuberosus).</title>
        <authorList>
            <person name="Kittiwongwattana C."/>
            <person name="Thawai C."/>
        </authorList>
    </citation>
    <scope>NUCLEOTIDE SEQUENCE</scope>
    <source>
        <strain evidence="3">110414</strain>
    </source>
</reference>
<dbReference type="EMBL" id="JAGKTC010000001">
    <property type="protein sequence ID" value="MBP3983709.1"/>
    <property type="molecule type" value="Genomic_DNA"/>
</dbReference>
<dbReference type="NCBIfam" id="NF006598">
    <property type="entry name" value="PRK09135.1"/>
    <property type="match status" value="1"/>
</dbReference>
<evidence type="ECO:0000256" key="1">
    <source>
        <dbReference type="ARBA" id="ARBA00006484"/>
    </source>
</evidence>
<dbReference type="Pfam" id="PF13561">
    <property type="entry name" value="adh_short_C2"/>
    <property type="match status" value="1"/>
</dbReference>
<dbReference type="InterPro" id="IPR020904">
    <property type="entry name" value="Sc_DH/Rdtase_CS"/>
</dbReference>
<dbReference type="FunFam" id="3.40.50.720:FF:000084">
    <property type="entry name" value="Short-chain dehydrogenase reductase"/>
    <property type="match status" value="1"/>
</dbReference>
<dbReference type="PRINTS" id="PR00080">
    <property type="entry name" value="SDRFAMILY"/>
</dbReference>
<proteinExistence type="inferred from homology"/>
<dbReference type="Gene3D" id="3.40.50.720">
    <property type="entry name" value="NAD(P)-binding Rossmann-like Domain"/>
    <property type="match status" value="1"/>
</dbReference>
<dbReference type="PANTHER" id="PTHR43639">
    <property type="entry name" value="OXIDOREDUCTASE, SHORT-CHAIN DEHYDROGENASE/REDUCTASE FAMILY (AFU_ORTHOLOGUE AFUA_5G02870)"/>
    <property type="match status" value="1"/>
</dbReference>
<accession>A0A940WZU0</accession>
<dbReference type="InterPro" id="IPR036291">
    <property type="entry name" value="NAD(P)-bd_dom_sf"/>
</dbReference>
<reference evidence="3" key="2">
    <citation type="submission" date="2021-03" db="EMBL/GenBank/DDBJ databases">
        <authorList>
            <person name="Cao W."/>
        </authorList>
    </citation>
    <scope>NUCLEOTIDE SEQUENCE</scope>
    <source>
        <strain evidence="3">110414</strain>
    </source>
</reference>
<keyword evidence="2 3" id="KW-0560">Oxidoreductase</keyword>
<name>A0A940WZU0_9GAMM</name>
<dbReference type="AlphaFoldDB" id="A0A940WZU0"/>
<evidence type="ECO:0000313" key="3">
    <source>
        <dbReference type="EMBL" id="MBP3983709.1"/>
    </source>
</evidence>
<gene>
    <name evidence="3" type="ORF">J5837_04650</name>
</gene>
<dbReference type="PRINTS" id="PR00081">
    <property type="entry name" value="GDHRDH"/>
</dbReference>
<dbReference type="PANTHER" id="PTHR43639:SF1">
    <property type="entry name" value="SHORT-CHAIN DEHYDROGENASE_REDUCTASE FAMILY PROTEIN"/>
    <property type="match status" value="1"/>
</dbReference>
<sequence>MHHESSSERLVPTSRRVALITGAARRIGAAIARRLHADGYDLALHYRSSAQDMQRLATELEAKRPGSTLTLQADLAEFDRLPELVAKTVGRFGRLDALVNNASTFHPTPVGETTPRQWDELFASNARAPFFLAQAAAPHLRATRGAIVNLVDLYAERPLPRHSVYCMAKAALAMMTQSLAIELAPEVRVNAIAPGAILWPEPASTQAGDGDAQRQQAIIARTPLARTGSAEEIADAVAWLLDGASYTTGQVIRVDGGRGLV</sequence>
<comment type="caution">
    <text evidence="3">The sequence shown here is derived from an EMBL/GenBank/DDBJ whole genome shotgun (WGS) entry which is preliminary data.</text>
</comment>
<dbReference type="PROSITE" id="PS00061">
    <property type="entry name" value="ADH_SHORT"/>
    <property type="match status" value="1"/>
</dbReference>
<evidence type="ECO:0000313" key="4">
    <source>
        <dbReference type="Proteomes" id="UP000673447"/>
    </source>
</evidence>
<dbReference type="InterPro" id="IPR002347">
    <property type="entry name" value="SDR_fam"/>
</dbReference>
<dbReference type="SUPFAM" id="SSF51735">
    <property type="entry name" value="NAD(P)-binding Rossmann-fold domains"/>
    <property type="match status" value="1"/>
</dbReference>
<dbReference type="GO" id="GO:0047040">
    <property type="term" value="F:pteridine reductase activity"/>
    <property type="evidence" value="ECO:0007669"/>
    <property type="project" value="UniProtKB-EC"/>
</dbReference>
<dbReference type="EC" id="1.5.1.33" evidence="3"/>
<evidence type="ECO:0000256" key="2">
    <source>
        <dbReference type="ARBA" id="ARBA00023002"/>
    </source>
</evidence>
<organism evidence="3 4">
    <name type="scientific">Pseudoxanthomonas helianthi</name>
    <dbReference type="NCBI Taxonomy" id="1453541"/>
    <lineage>
        <taxon>Bacteria</taxon>
        <taxon>Pseudomonadati</taxon>
        <taxon>Pseudomonadota</taxon>
        <taxon>Gammaproteobacteria</taxon>
        <taxon>Lysobacterales</taxon>
        <taxon>Lysobacteraceae</taxon>
        <taxon>Pseudoxanthomonas</taxon>
    </lineage>
</organism>
<comment type="similarity">
    <text evidence="1">Belongs to the short-chain dehydrogenases/reductases (SDR) family.</text>
</comment>
<dbReference type="Proteomes" id="UP000673447">
    <property type="component" value="Unassembled WGS sequence"/>
</dbReference>
<keyword evidence="4" id="KW-1185">Reference proteome</keyword>
<protein>
    <submittedName>
        <fullName evidence="3">Pteridine reductase</fullName>
        <ecNumber evidence="3">1.5.1.33</ecNumber>
    </submittedName>
</protein>